<feature type="compositionally biased region" description="Polar residues" evidence="1">
    <location>
        <begin position="24"/>
        <end position="33"/>
    </location>
</feature>
<evidence type="ECO:0000256" key="1">
    <source>
        <dbReference type="SAM" id="MobiDB-lite"/>
    </source>
</evidence>
<accession>A0ABR4NXF4</accession>
<gene>
    <name evidence="2" type="ORF">RNJ44_03601</name>
</gene>
<evidence type="ECO:0000313" key="2">
    <source>
        <dbReference type="EMBL" id="KAL3233561.1"/>
    </source>
</evidence>
<name>A0ABR4NXF4_9SACH</name>
<feature type="compositionally biased region" description="Basic and acidic residues" evidence="1">
    <location>
        <begin position="234"/>
        <end position="246"/>
    </location>
</feature>
<dbReference type="EMBL" id="JBEVYD010000004">
    <property type="protein sequence ID" value="KAL3233561.1"/>
    <property type="molecule type" value="Genomic_DNA"/>
</dbReference>
<reference evidence="2 3" key="1">
    <citation type="submission" date="2024-05" db="EMBL/GenBank/DDBJ databases">
        <title>Long read based assembly of the Candida bracarensis genome reveals expanded adhesin content.</title>
        <authorList>
            <person name="Marcet-Houben M."/>
            <person name="Ksiezopolska E."/>
            <person name="Gabaldon T."/>
        </authorList>
    </citation>
    <scope>NUCLEOTIDE SEQUENCE [LARGE SCALE GENOMIC DNA]</scope>
    <source>
        <strain evidence="2 3">CBM6</strain>
    </source>
</reference>
<sequence length="634" mass="69227">METKRRRGRPQLTKDYADPLQSPMAHSSMQVQRQGKKSFAKPMMKVVATPSPKKRRMSNVDVQSPSVTKKGRHRGTILSSPMKRGEESMSSTPVSTPNSHSSMYFSVSRNTLQSSPPMMFSSPMPGKVPTVQRGYIEMSGGKNLKLALTVNEKGEAVISGAGKTDETASDASSALKKMRFTAESFGRSNAVASSETNDLSIDSSTNFSDGVSNVNIANVNNVITGSVTSDVTRDISSEESQVKDTKLSGNPTMSKVNQKTFDKKEVLTLLKKMNFNAQNKSKPNATCTTAPSENEVKPRLELEQNDNLPKISLNGQDPKSPCTPRSTFQFKTGFTPKFGIDSVLADEFTSPRFAKRLASHENQTSVNISSPEHNLTLTPKSRRNLRALEGFPFNQFLAPNFQQSQEKQLTRTPITTVDSSDSQYVFKFSGGDPLLITEDSDGNWPDVVYHQFSSSPRKSKVFNTPPSWINFGSPGPLSPLRRNSTTIQGASTIMKTIGSPNISNERGTSAMIGGHLESGGNPIPHEPLNIPKHRIESLDYSPHKMTIPSSPRNIAVLNEPTTPRGEEPTITTNIQCTPLIQHTMDGSLSSKYIPTALAIGSLDSSVAIETTKRSSISLKQDDARAALQRLINDQ</sequence>
<keyword evidence="3" id="KW-1185">Reference proteome</keyword>
<feature type="region of interest" description="Disordered" evidence="1">
    <location>
        <begin position="1"/>
        <end position="100"/>
    </location>
</feature>
<dbReference type="Proteomes" id="UP001623330">
    <property type="component" value="Unassembled WGS sequence"/>
</dbReference>
<evidence type="ECO:0000313" key="3">
    <source>
        <dbReference type="Proteomes" id="UP001623330"/>
    </source>
</evidence>
<proteinExistence type="predicted"/>
<protein>
    <submittedName>
        <fullName evidence="2">Uncharacterized protein</fullName>
    </submittedName>
</protein>
<feature type="compositionally biased region" description="Polar residues" evidence="1">
    <location>
        <begin position="88"/>
        <end position="100"/>
    </location>
</feature>
<comment type="caution">
    <text evidence="2">The sequence shown here is derived from an EMBL/GenBank/DDBJ whole genome shotgun (WGS) entry which is preliminary data.</text>
</comment>
<organism evidence="2 3">
    <name type="scientific">Nakaseomyces bracarensis</name>
    <dbReference type="NCBI Taxonomy" id="273131"/>
    <lineage>
        <taxon>Eukaryota</taxon>
        <taxon>Fungi</taxon>
        <taxon>Dikarya</taxon>
        <taxon>Ascomycota</taxon>
        <taxon>Saccharomycotina</taxon>
        <taxon>Saccharomycetes</taxon>
        <taxon>Saccharomycetales</taxon>
        <taxon>Saccharomycetaceae</taxon>
        <taxon>Nakaseomyces</taxon>
    </lineage>
</organism>
<feature type="region of interest" description="Disordered" evidence="1">
    <location>
        <begin position="234"/>
        <end position="255"/>
    </location>
</feature>
<feature type="region of interest" description="Disordered" evidence="1">
    <location>
        <begin position="544"/>
        <end position="569"/>
    </location>
</feature>